<comment type="subcellular location">
    <subcellularLocation>
        <location evidence="2">Cytoplasm</location>
        <location evidence="2">Cytoskeleton</location>
        <location evidence="2">Microtubule organizing center</location>
        <location evidence="2">Centrosome</location>
    </subcellularLocation>
    <subcellularLocation>
        <location evidence="1">Nucleus</location>
    </subcellularLocation>
</comment>
<evidence type="ECO:0000256" key="9">
    <source>
        <dbReference type="PROSITE-ProRule" id="PRU00023"/>
    </source>
</evidence>
<evidence type="ECO:0000256" key="3">
    <source>
        <dbReference type="ARBA" id="ARBA00022490"/>
    </source>
</evidence>
<dbReference type="GO" id="GO:0005634">
    <property type="term" value="C:nucleus"/>
    <property type="evidence" value="ECO:0007669"/>
    <property type="project" value="UniProtKB-SubCell"/>
</dbReference>
<dbReference type="GeneID" id="114606147"/>
<dbReference type="SUPFAM" id="SSF48403">
    <property type="entry name" value="Ankyrin repeat"/>
    <property type="match status" value="1"/>
</dbReference>
<dbReference type="GO" id="GO:2000781">
    <property type="term" value="P:positive regulation of double-strand break repair"/>
    <property type="evidence" value="ECO:0007669"/>
    <property type="project" value="InterPro"/>
</dbReference>
<dbReference type="OMA" id="YIGHYLF"/>
<dbReference type="PROSITE" id="PS50088">
    <property type="entry name" value="ANK_REPEAT"/>
    <property type="match status" value="3"/>
</dbReference>
<protein>
    <submittedName>
        <fullName evidence="11">SMC5-SMC6 complex localization factor 1</fullName>
    </submittedName>
</protein>
<evidence type="ECO:0000256" key="5">
    <source>
        <dbReference type="ARBA" id="ARBA00022763"/>
    </source>
</evidence>
<dbReference type="SMART" id="SM00292">
    <property type="entry name" value="BRCT"/>
    <property type="match status" value="1"/>
</dbReference>
<dbReference type="FunFam" id="3.40.50.10190:FF:000018">
    <property type="entry name" value="DNA topoisomerase 2-binding protein 1"/>
    <property type="match status" value="1"/>
</dbReference>
<gene>
    <name evidence="11" type="primary">SLF1</name>
</gene>
<keyword evidence="6" id="KW-0234">DNA repair</keyword>
<keyword evidence="9" id="KW-0040">ANK repeat</keyword>
<keyword evidence="7" id="KW-0206">Cytoskeleton</keyword>
<dbReference type="InterPro" id="IPR036420">
    <property type="entry name" value="BRCT_dom_sf"/>
</dbReference>
<proteinExistence type="predicted"/>
<dbReference type="PROSITE" id="PS50297">
    <property type="entry name" value="ANK_REP_REGION"/>
    <property type="match status" value="2"/>
</dbReference>
<dbReference type="GO" id="GO:0035861">
    <property type="term" value="C:site of double-strand break"/>
    <property type="evidence" value="ECO:0007669"/>
    <property type="project" value="TreeGrafter"/>
</dbReference>
<dbReference type="OrthoDB" id="273147at2759"/>
<dbReference type="KEGG" id="pmua:114606147"/>
<dbReference type="SMART" id="SM00248">
    <property type="entry name" value="ANK"/>
    <property type="match status" value="3"/>
</dbReference>
<dbReference type="Pfam" id="PF12796">
    <property type="entry name" value="Ank_2"/>
    <property type="match status" value="1"/>
</dbReference>
<sequence>MESDIQKRRIQLTGFKKQEKKALIKLLQTLKCVFFNTTEYRDCTHLIAKRPCKSEKFLAACAAGKWILTKDYIINSAESGRWLDETTYEWGYKIEKVSHYSPQMQSAPKRWREELIRSGAAGAFHRWKVVLLVMNGDKLEDSLRRVLEAGKATVYAALSAPKDITHVLTNNPALDQEREKHLIGVPYCPVGYLEIYLLEKEIKSNTEKYQENHLKPEESRQVMTGRHLAEMKNELIKHIYSEQAMLRKYTQIDQMTECRNVVKNTRCSGGSNNILELVDDHLFPIAISEFLSGKDVIPPAKLVHSLLEHILQGNSDPALPVQFFHIMYSLLQHDPPWKSPSMLTYYLEVLQCPVCMRGTWPLLEMLVRSCLYCSNICHSVPVTETTDEARMFHKTLLMFLMNVFQDEVIALTRSLCEEDSQQAQVMPQTVLLETFWLGSESVLFTKRINILVDWVINSYREKYKTDDIIKHEVADLLNRILGVVVEYWILSGFLIDKNMLHPVAADLASYIAISCNDFSPQELKTFISSITSLWLEMFVAEAVFKNLPFQTNAVVSTELLSLKKMVCSYLPALQVGLCEPRIHKAKKRKIGQWPCPKSQRALLMLNGDKQNQAEVLPDVPIQGAGNSACVQKKLGNKAEVEMMRSKDNHHFSGKQGTVNKVNLKGETALHIACKRNNVERLIHLLSLPGIDINVKDYAGWTPLHEACNHGNTLCVREILQHCPEVNLFSQVDGVTPLHDALRNGHVEIAKLLLQHGGPVLLQQKDSEGNLPLDIIKCETTKQQLLHLVNPEEKVEEFHAQVESNFHKTQTEFWTVLYCKMLLNFCSVYKLFKPFSVAFKKLACSKPLLMTADCCKFNASSSHWFLDLYFRELETFRHLPVYLQKMIEELKRGTGEQQQAFAATLQQISVEIQMSNCYLAN</sequence>
<dbReference type="AlphaFoldDB" id="A0A670J781"/>
<evidence type="ECO:0000256" key="8">
    <source>
        <dbReference type="ARBA" id="ARBA00023242"/>
    </source>
</evidence>
<reference evidence="11" key="3">
    <citation type="submission" date="2025-09" db="UniProtKB">
        <authorList>
            <consortium name="Ensembl"/>
        </authorList>
    </citation>
    <scope>IDENTIFICATION</scope>
</reference>
<evidence type="ECO:0000256" key="4">
    <source>
        <dbReference type="ARBA" id="ARBA00022737"/>
    </source>
</evidence>
<dbReference type="SUPFAM" id="SSF52113">
    <property type="entry name" value="BRCT domain"/>
    <property type="match status" value="1"/>
</dbReference>
<dbReference type="GO" id="GO:0006281">
    <property type="term" value="P:DNA repair"/>
    <property type="evidence" value="ECO:0007669"/>
    <property type="project" value="UniProtKB-KW"/>
</dbReference>
<dbReference type="Gene3D" id="3.40.50.10190">
    <property type="entry name" value="BRCT domain"/>
    <property type="match status" value="2"/>
</dbReference>
<dbReference type="CTD" id="84250"/>
<dbReference type="InterPro" id="IPR036770">
    <property type="entry name" value="Ankyrin_rpt-contain_sf"/>
</dbReference>
<dbReference type="RefSeq" id="XP_028603831.1">
    <property type="nucleotide sequence ID" value="XM_028747998.1"/>
</dbReference>
<evidence type="ECO:0000313" key="11">
    <source>
        <dbReference type="Ensembl" id="ENSPMRP00000020086.1"/>
    </source>
</evidence>
<reference evidence="11 12" key="1">
    <citation type="journal article" date="2019" name="Proc. Natl. Acad. Sci. U.S.A.">
        <title>Regulatory changes in pterin and carotenoid genes underlie balanced color polymorphisms in the wall lizard.</title>
        <authorList>
            <person name="Andrade P."/>
            <person name="Pinho C."/>
            <person name="Perez I de Lanuza G."/>
            <person name="Afonso S."/>
            <person name="Brejcha J."/>
            <person name="Rubin C.J."/>
            <person name="Wallerman O."/>
            <person name="Pereira P."/>
            <person name="Sabatino S.J."/>
            <person name="Bellati A."/>
            <person name="Pellitteri-Rosa D."/>
            <person name="Bosakova Z."/>
            <person name="Bunikis I."/>
            <person name="Carretero M.A."/>
            <person name="Feiner N."/>
            <person name="Marsik P."/>
            <person name="Pauperio F."/>
            <person name="Salvi D."/>
            <person name="Soler L."/>
            <person name="While G.M."/>
            <person name="Uller T."/>
            <person name="Font E."/>
            <person name="Andersson L."/>
            <person name="Carneiro M."/>
        </authorList>
    </citation>
    <scope>NUCLEOTIDE SEQUENCE</scope>
</reference>
<evidence type="ECO:0000256" key="6">
    <source>
        <dbReference type="ARBA" id="ARBA00023204"/>
    </source>
</evidence>
<keyword evidence="4" id="KW-0677">Repeat</keyword>
<keyword evidence="8" id="KW-0539">Nucleus</keyword>
<dbReference type="PANTHER" id="PTHR46677">
    <property type="entry name" value="SMC5-SMC6 COMPLEX LOCALIZATION FACTOR PROTEIN 1"/>
    <property type="match status" value="1"/>
</dbReference>
<evidence type="ECO:0000256" key="2">
    <source>
        <dbReference type="ARBA" id="ARBA00004300"/>
    </source>
</evidence>
<name>A0A670J781_PODMU</name>
<dbReference type="Pfam" id="PF16770">
    <property type="entry name" value="RTT107_BRCT_5"/>
    <property type="match status" value="1"/>
</dbReference>
<dbReference type="InterPro" id="IPR042479">
    <property type="entry name" value="Slf1"/>
</dbReference>
<dbReference type="Proteomes" id="UP000472272">
    <property type="component" value="Chromosome 11"/>
</dbReference>
<dbReference type="GO" id="GO:0005813">
    <property type="term" value="C:centrosome"/>
    <property type="evidence" value="ECO:0007669"/>
    <property type="project" value="UniProtKB-SubCell"/>
</dbReference>
<dbReference type="InterPro" id="IPR057595">
    <property type="entry name" value="TopB1_SLF1_BRCT"/>
</dbReference>
<feature type="repeat" description="ANK" evidence="9">
    <location>
        <begin position="732"/>
        <end position="764"/>
    </location>
</feature>
<dbReference type="Ensembl" id="ENSPMRT00000021330.1">
    <property type="protein sequence ID" value="ENSPMRP00000020086.1"/>
    <property type="gene ID" value="ENSPMRG00000013080.1"/>
</dbReference>
<dbReference type="RefSeq" id="XP_028603828.1">
    <property type="nucleotide sequence ID" value="XM_028747995.1"/>
</dbReference>
<dbReference type="InterPro" id="IPR002110">
    <property type="entry name" value="Ankyrin_rpt"/>
</dbReference>
<dbReference type="RefSeq" id="XP_028603830.1">
    <property type="nucleotide sequence ID" value="XM_028747997.1"/>
</dbReference>
<evidence type="ECO:0000259" key="10">
    <source>
        <dbReference type="SMART" id="SM00292"/>
    </source>
</evidence>
<evidence type="ECO:0000313" key="12">
    <source>
        <dbReference type="Proteomes" id="UP000472272"/>
    </source>
</evidence>
<organism evidence="11 12">
    <name type="scientific">Podarcis muralis</name>
    <name type="common">Wall lizard</name>
    <name type="synonym">Lacerta muralis</name>
    <dbReference type="NCBI Taxonomy" id="64176"/>
    <lineage>
        <taxon>Eukaryota</taxon>
        <taxon>Metazoa</taxon>
        <taxon>Chordata</taxon>
        <taxon>Craniata</taxon>
        <taxon>Vertebrata</taxon>
        <taxon>Euteleostomi</taxon>
        <taxon>Lepidosauria</taxon>
        <taxon>Squamata</taxon>
        <taxon>Bifurcata</taxon>
        <taxon>Unidentata</taxon>
        <taxon>Episquamata</taxon>
        <taxon>Laterata</taxon>
        <taxon>Lacertibaenia</taxon>
        <taxon>Lacertidae</taxon>
        <taxon>Podarcis</taxon>
    </lineage>
</organism>
<dbReference type="GeneTree" id="ENSGT00940000158953"/>
<dbReference type="GO" id="GO:1990166">
    <property type="term" value="P:protein localization to site of double-strand break"/>
    <property type="evidence" value="ECO:0007669"/>
    <property type="project" value="TreeGrafter"/>
</dbReference>
<evidence type="ECO:0000256" key="7">
    <source>
        <dbReference type="ARBA" id="ARBA00023212"/>
    </source>
</evidence>
<feature type="repeat" description="ANK" evidence="9">
    <location>
        <begin position="698"/>
        <end position="730"/>
    </location>
</feature>
<evidence type="ECO:0000256" key="1">
    <source>
        <dbReference type="ARBA" id="ARBA00004123"/>
    </source>
</evidence>
<feature type="domain" description="BRCT" evidence="10">
    <location>
        <begin position="2"/>
        <end position="80"/>
    </location>
</feature>
<dbReference type="Pfam" id="PF23294">
    <property type="entry name" value="BRCT_TopB1_SLF1"/>
    <property type="match status" value="1"/>
</dbReference>
<dbReference type="RefSeq" id="XP_028603829.1">
    <property type="nucleotide sequence ID" value="XM_028747996.1"/>
</dbReference>
<accession>A0A670J781</accession>
<keyword evidence="12" id="KW-1185">Reference proteome</keyword>
<dbReference type="Gene3D" id="1.25.40.20">
    <property type="entry name" value="Ankyrin repeat-containing domain"/>
    <property type="match status" value="1"/>
</dbReference>
<feature type="repeat" description="ANK" evidence="9">
    <location>
        <begin position="664"/>
        <end position="697"/>
    </location>
</feature>
<dbReference type="InterPro" id="IPR001357">
    <property type="entry name" value="BRCT_dom"/>
</dbReference>
<dbReference type="PANTHER" id="PTHR46677:SF1">
    <property type="entry name" value="SMC5-SMC6 COMPLEX LOCALIZATION FACTOR PROTEIN 1"/>
    <property type="match status" value="1"/>
</dbReference>
<keyword evidence="3" id="KW-0963">Cytoplasm</keyword>
<reference evidence="11" key="2">
    <citation type="submission" date="2025-08" db="UniProtKB">
        <authorList>
            <consortium name="Ensembl"/>
        </authorList>
    </citation>
    <scope>IDENTIFICATION</scope>
</reference>
<keyword evidence="5" id="KW-0227">DNA damage</keyword>